<dbReference type="Proteomes" id="UP000184330">
    <property type="component" value="Unassembled WGS sequence"/>
</dbReference>
<evidence type="ECO:0000259" key="1">
    <source>
        <dbReference type="Pfam" id="PF06985"/>
    </source>
</evidence>
<dbReference type="EMBL" id="FJOG01000010">
    <property type="protein sequence ID" value="CZR57721.1"/>
    <property type="molecule type" value="Genomic_DNA"/>
</dbReference>
<sequence>MEGVKDKRYSWEPWLQSTHAINDGTAVIAHEALYDDREFPTRYLTIRPRDNYGTNPDVVDGLCILCRWMLDHLRFVADHRKKPHVVSDRELERWGISIEHWPSTLPLVQAAAEGCRLCGMILSASDYTRPTKADEWPLKMDFFFWGFGELKLGVYWEKLEVSKCLIDTRQFGDETQILDLAIQWLLQLLEVNQGALRLRETLDIPKNSKYATLSHCWGPEGVDFKLTKESFVDFHVSIQSESLSKTFQEAVTITRKLGIHYLWIDSLCIIQDDPEDWRKESVTMSEVYGNSYVTIAAASARNGSEGCFIRNNSRIHRVHIKAKGLKGGKEDFQAIEVFPSHVVVKAICNSNLARRGWALQESILSPRTLYFSDKQLFWECNTQLACESFPHGAPTGVMTLGHVEKGHLSDQWDRIIGHYTDCQLTKRRDVLVAMSGIIKRLEKERQDTCVAGIWRNDAEGHLLWKRRLEQVWEEETLYTAPTWSWASSPGIVELPVVSDSRPLRDDVEILDMNIVPVGEDRLGELRGGSLSIACRTLILAKVLFQTEENSDYGSFKVVIFELPTENVQSACVVYWDTMKSDYTTVFLLPFSKELGEDGLGLVLVATEDARAQYKRVGCFGEFSDPGSPIDIEEYALRDPVNLKTVIEDLGNRAIEEAFASFVSHGTEKWGVIKII</sequence>
<gene>
    <name evidence="2" type="ORF">PAC_07610</name>
</gene>
<dbReference type="OrthoDB" id="5125733at2759"/>
<protein>
    <recommendedName>
        <fullName evidence="1">Heterokaryon incompatibility domain-containing protein</fullName>
    </recommendedName>
</protein>
<dbReference type="AlphaFoldDB" id="A0A1L7WY76"/>
<feature type="domain" description="Heterokaryon incompatibility" evidence="1">
    <location>
        <begin position="210"/>
        <end position="361"/>
    </location>
</feature>
<accession>A0A1L7WY76</accession>
<dbReference type="PANTHER" id="PTHR33112">
    <property type="entry name" value="DOMAIN PROTEIN, PUTATIVE-RELATED"/>
    <property type="match status" value="1"/>
</dbReference>
<dbReference type="Pfam" id="PF06985">
    <property type="entry name" value="HET"/>
    <property type="match status" value="1"/>
</dbReference>
<name>A0A1L7WY76_9HELO</name>
<dbReference type="STRING" id="576137.A0A1L7WY76"/>
<proteinExistence type="predicted"/>
<evidence type="ECO:0000313" key="3">
    <source>
        <dbReference type="Proteomes" id="UP000184330"/>
    </source>
</evidence>
<organism evidence="2 3">
    <name type="scientific">Phialocephala subalpina</name>
    <dbReference type="NCBI Taxonomy" id="576137"/>
    <lineage>
        <taxon>Eukaryota</taxon>
        <taxon>Fungi</taxon>
        <taxon>Dikarya</taxon>
        <taxon>Ascomycota</taxon>
        <taxon>Pezizomycotina</taxon>
        <taxon>Leotiomycetes</taxon>
        <taxon>Helotiales</taxon>
        <taxon>Mollisiaceae</taxon>
        <taxon>Phialocephala</taxon>
        <taxon>Phialocephala fortinii species complex</taxon>
    </lineage>
</organism>
<dbReference type="InterPro" id="IPR010730">
    <property type="entry name" value="HET"/>
</dbReference>
<keyword evidence="3" id="KW-1185">Reference proteome</keyword>
<reference evidence="2 3" key="1">
    <citation type="submission" date="2016-03" db="EMBL/GenBank/DDBJ databases">
        <authorList>
            <person name="Ploux O."/>
        </authorList>
    </citation>
    <scope>NUCLEOTIDE SEQUENCE [LARGE SCALE GENOMIC DNA]</scope>
    <source>
        <strain evidence="2 3">UAMH 11012</strain>
    </source>
</reference>
<dbReference type="PANTHER" id="PTHR33112:SF8">
    <property type="entry name" value="HETEROKARYON INCOMPATIBILITY DOMAIN-CONTAINING PROTEIN"/>
    <property type="match status" value="1"/>
</dbReference>
<evidence type="ECO:0000313" key="2">
    <source>
        <dbReference type="EMBL" id="CZR57721.1"/>
    </source>
</evidence>